<evidence type="ECO:0000313" key="2">
    <source>
        <dbReference type="Proteomes" id="UP001276150"/>
    </source>
</evidence>
<comment type="caution">
    <text evidence="1">The sequence shown here is derived from an EMBL/GenBank/DDBJ whole genome shotgun (WGS) entry which is preliminary data.</text>
</comment>
<dbReference type="RefSeq" id="WP_317641568.1">
    <property type="nucleotide sequence ID" value="NZ_JAPMIV010000051.1"/>
</dbReference>
<name>A0ABU4DUV4_9DEIO</name>
<protein>
    <submittedName>
        <fullName evidence="1">Uncharacterized protein</fullName>
    </submittedName>
</protein>
<proteinExistence type="predicted"/>
<accession>A0ABU4DUV4</accession>
<gene>
    <name evidence="1" type="ORF">ORD21_16600</name>
</gene>
<organism evidence="1 2">
    <name type="scientific">Deinococcus arenicola</name>
    <dbReference type="NCBI Taxonomy" id="2994950"/>
    <lineage>
        <taxon>Bacteria</taxon>
        <taxon>Thermotogati</taxon>
        <taxon>Deinococcota</taxon>
        <taxon>Deinococci</taxon>
        <taxon>Deinococcales</taxon>
        <taxon>Deinococcaceae</taxon>
        <taxon>Deinococcus</taxon>
    </lineage>
</organism>
<reference evidence="1 2" key="1">
    <citation type="submission" date="2022-11" db="EMBL/GenBank/DDBJ databases">
        <title>Deinococcus ZS9-10, Low Temperature and Draught-tolerating, UV-resistant Bacteria from Continental Antarctica.</title>
        <authorList>
            <person name="Cheng L."/>
        </authorList>
    </citation>
    <scope>NUCLEOTIDE SEQUENCE [LARGE SCALE GENOMIC DNA]</scope>
    <source>
        <strain evidence="1 2">ZS9-10</strain>
    </source>
</reference>
<dbReference type="Proteomes" id="UP001276150">
    <property type="component" value="Unassembled WGS sequence"/>
</dbReference>
<sequence length="71" mass="7465">MIASFGMADYRVPITGDVSPADGKLTVIVLKGNSIVSLLPTLLGSRRVKLNLGNADLSDSLETFEATEVSV</sequence>
<keyword evidence="2" id="KW-1185">Reference proteome</keyword>
<evidence type="ECO:0000313" key="1">
    <source>
        <dbReference type="EMBL" id="MDV6376216.1"/>
    </source>
</evidence>
<dbReference type="EMBL" id="JAPMIV010000051">
    <property type="protein sequence ID" value="MDV6376216.1"/>
    <property type="molecule type" value="Genomic_DNA"/>
</dbReference>